<gene>
    <name evidence="12" type="ORF">HFQ381_LOCUS7839</name>
    <name evidence="10" type="ORF">LUA448_LOCUS22219</name>
    <name evidence="9" type="ORF">TIS948_LOCUS20989</name>
    <name evidence="11" type="ORF">UJA718_LOCUS2404</name>
</gene>
<evidence type="ECO:0000256" key="3">
    <source>
        <dbReference type="ARBA" id="ARBA00022912"/>
    </source>
</evidence>
<dbReference type="PROSITE" id="PS50055">
    <property type="entry name" value="TYR_PHOSPHATASE_PTP"/>
    <property type="match status" value="1"/>
</dbReference>
<reference evidence="9" key="1">
    <citation type="submission" date="2021-02" db="EMBL/GenBank/DDBJ databases">
        <authorList>
            <person name="Nowell W R."/>
        </authorList>
    </citation>
    <scope>NUCLEOTIDE SEQUENCE</scope>
</reference>
<evidence type="ECO:0000259" key="8">
    <source>
        <dbReference type="PROSITE" id="PS50056"/>
    </source>
</evidence>
<dbReference type="PANTHER" id="PTHR46257:SF3">
    <property type="entry name" value="TYROSINE-PROTEIN PHOSPHATASE CORKSCREW"/>
    <property type="match status" value="1"/>
</dbReference>
<dbReference type="Proteomes" id="UP000663851">
    <property type="component" value="Unassembled WGS sequence"/>
</dbReference>
<evidence type="ECO:0000313" key="9">
    <source>
        <dbReference type="EMBL" id="CAF3328383.1"/>
    </source>
</evidence>
<dbReference type="InterPro" id="IPR052123">
    <property type="entry name" value="Non-rcpt_Tyr_Phosphatase"/>
</dbReference>
<evidence type="ECO:0000259" key="6">
    <source>
        <dbReference type="PROSITE" id="PS50001"/>
    </source>
</evidence>
<evidence type="ECO:0000313" key="14">
    <source>
        <dbReference type="Proteomes" id="UP000663873"/>
    </source>
</evidence>
<accession>A0A817U830</accession>
<dbReference type="GO" id="GO:0004726">
    <property type="term" value="F:non-membrane spanning protein tyrosine phosphatase activity"/>
    <property type="evidence" value="ECO:0007669"/>
    <property type="project" value="TreeGrafter"/>
</dbReference>
<evidence type="ECO:0000256" key="5">
    <source>
        <dbReference type="PROSITE-ProRule" id="PRU00191"/>
    </source>
</evidence>
<dbReference type="OrthoDB" id="8815311at2759"/>
<dbReference type="InterPro" id="IPR016130">
    <property type="entry name" value="Tyr_Pase_AS"/>
</dbReference>
<dbReference type="InterPro" id="IPR003595">
    <property type="entry name" value="Tyr_Pase_cat"/>
</dbReference>
<evidence type="ECO:0000256" key="4">
    <source>
        <dbReference type="ARBA" id="ARBA00022999"/>
    </source>
</evidence>
<dbReference type="Pfam" id="PF00102">
    <property type="entry name" value="Y_phosphatase"/>
    <property type="match status" value="1"/>
</dbReference>
<evidence type="ECO:0000256" key="1">
    <source>
        <dbReference type="ARBA" id="ARBA00013064"/>
    </source>
</evidence>
<dbReference type="PANTHER" id="PTHR46257">
    <property type="entry name" value="TYROSINE-PROTEIN PHOSPHATASE CORKSCREW"/>
    <property type="match status" value="1"/>
</dbReference>
<dbReference type="SMART" id="SM00194">
    <property type="entry name" value="PTPc"/>
    <property type="match status" value="1"/>
</dbReference>
<dbReference type="SUPFAM" id="SSF52799">
    <property type="entry name" value="(Phosphotyrosine protein) phosphatases II"/>
    <property type="match status" value="1"/>
</dbReference>
<protein>
    <recommendedName>
        <fullName evidence="1">protein-tyrosine-phosphatase</fullName>
        <ecNumber evidence="1">3.1.3.48</ecNumber>
    </recommendedName>
</protein>
<evidence type="ECO:0000313" key="10">
    <source>
        <dbReference type="EMBL" id="CAF3455189.1"/>
    </source>
</evidence>
<dbReference type="PROSITE" id="PS00383">
    <property type="entry name" value="TYR_PHOSPHATASE_1"/>
    <property type="match status" value="1"/>
</dbReference>
<dbReference type="InterPro" id="IPR000387">
    <property type="entry name" value="Tyr_Pase_dom"/>
</dbReference>
<dbReference type="SUPFAM" id="SSF55550">
    <property type="entry name" value="SH2 domain"/>
    <property type="match status" value="2"/>
</dbReference>
<dbReference type="InterPro" id="IPR036860">
    <property type="entry name" value="SH2_dom_sf"/>
</dbReference>
<dbReference type="GO" id="GO:0001784">
    <property type="term" value="F:phosphotyrosine residue binding"/>
    <property type="evidence" value="ECO:0007669"/>
    <property type="project" value="TreeGrafter"/>
</dbReference>
<sequence>MTSRLARGFFHRDISLTETEKVLQENIVGSFLVRPSRTKADSYVLSVRLATGGIAHIRIKRTNEGFDICERQECFPTLYDMIDHYRRNFGELQEKNSENIELTNPILAQMPTFEKYYHGPISHSQVVSILNKCHRMGSFLVRDSETSPGDYVICVKTPDYIANIKIKYFSGNLFLDGKGRQEQIDRFKSLDELIHFYLKHNILVGVDGVAIRLVQPCTANWFYARDIRQRCEFLSKLMPSQHGHKSGFSLEFELLNQQSDPQSSQYHKKVGEKQENRTRNRFKNILPHDETRIVLRNYSVTDYMNANRVRTHYEQYAREYIATQGPLPLTVNDFWHMVQQETVQCIVMITREVEATKNKCARYWPDLHTTKQYGTVTVENMNETKFGPPQMSSSGMRALRTLSSSLSSSQQFLLNDDDCSYRLRTLRITAENGRSWDILHWQYLAWGDHDSPLTINQRDNAQLGILLEFFERIAHLYPIGTNPDAAPMVVHCSAGIGRSGATIAIDAILNRIRMNGLDTEIDIPNLIKHIRSQRSGLVQTERQYELIYRMIEFYVEKLMQLTENQNKQ</sequence>
<feature type="domain" description="Tyrosine-protein phosphatase" evidence="7">
    <location>
        <begin position="248"/>
        <end position="554"/>
    </location>
</feature>
<keyword evidence="14" id="KW-1185">Reference proteome</keyword>
<feature type="domain" description="Tyrosine specific protein phosphatases" evidence="8">
    <location>
        <begin position="467"/>
        <end position="545"/>
    </location>
</feature>
<keyword evidence="4 5" id="KW-0727">SH2 domain</keyword>
<feature type="domain" description="SH2" evidence="6">
    <location>
        <begin position="9"/>
        <end position="106"/>
    </location>
</feature>
<name>A0A817U830_9BILA</name>
<dbReference type="SMART" id="SM00404">
    <property type="entry name" value="PTPc_motif"/>
    <property type="match status" value="1"/>
</dbReference>
<dbReference type="AlphaFoldDB" id="A0A817U830"/>
<dbReference type="InterPro" id="IPR000980">
    <property type="entry name" value="SH2"/>
</dbReference>
<dbReference type="PRINTS" id="PR00700">
    <property type="entry name" value="PRTYPHPHTASE"/>
</dbReference>
<keyword evidence="2" id="KW-0378">Hydrolase</keyword>
<dbReference type="EMBL" id="CAJNYD010002912">
    <property type="protein sequence ID" value="CAF3455189.1"/>
    <property type="molecule type" value="Genomic_DNA"/>
</dbReference>
<dbReference type="Proteomes" id="UP000663873">
    <property type="component" value="Unassembled WGS sequence"/>
</dbReference>
<dbReference type="PRINTS" id="PR00401">
    <property type="entry name" value="SH2DOMAIN"/>
</dbReference>
<keyword evidence="3" id="KW-0904">Protein phosphatase</keyword>
<proteinExistence type="predicted"/>
<dbReference type="PROSITE" id="PS50056">
    <property type="entry name" value="TYR_PHOSPHATASE_2"/>
    <property type="match status" value="1"/>
</dbReference>
<dbReference type="GO" id="GO:0035556">
    <property type="term" value="P:intracellular signal transduction"/>
    <property type="evidence" value="ECO:0007669"/>
    <property type="project" value="TreeGrafter"/>
</dbReference>
<dbReference type="EC" id="3.1.3.48" evidence="1"/>
<evidence type="ECO:0000259" key="7">
    <source>
        <dbReference type="PROSITE" id="PS50055"/>
    </source>
</evidence>
<organism evidence="9 13">
    <name type="scientific">Rotaria socialis</name>
    <dbReference type="NCBI Taxonomy" id="392032"/>
    <lineage>
        <taxon>Eukaryota</taxon>
        <taxon>Metazoa</taxon>
        <taxon>Spiralia</taxon>
        <taxon>Gnathifera</taxon>
        <taxon>Rotifera</taxon>
        <taxon>Eurotatoria</taxon>
        <taxon>Bdelloidea</taxon>
        <taxon>Philodinida</taxon>
        <taxon>Philodinidae</taxon>
        <taxon>Rotaria</taxon>
    </lineage>
</organism>
<evidence type="ECO:0000313" key="13">
    <source>
        <dbReference type="Proteomes" id="UP000663825"/>
    </source>
</evidence>
<evidence type="ECO:0000256" key="2">
    <source>
        <dbReference type="ARBA" id="ARBA00022801"/>
    </source>
</evidence>
<dbReference type="Proteomes" id="UP000663825">
    <property type="component" value="Unassembled WGS sequence"/>
</dbReference>
<dbReference type="GO" id="GO:0005737">
    <property type="term" value="C:cytoplasm"/>
    <property type="evidence" value="ECO:0007669"/>
    <property type="project" value="TreeGrafter"/>
</dbReference>
<dbReference type="EMBL" id="CAJNXB010003638">
    <property type="protein sequence ID" value="CAF3328383.1"/>
    <property type="molecule type" value="Genomic_DNA"/>
</dbReference>
<dbReference type="Pfam" id="PF00017">
    <property type="entry name" value="SH2"/>
    <property type="match status" value="2"/>
</dbReference>
<feature type="domain" description="SH2" evidence="6">
    <location>
        <begin position="116"/>
        <end position="217"/>
    </location>
</feature>
<evidence type="ECO:0000313" key="12">
    <source>
        <dbReference type="EMBL" id="CAF4207354.1"/>
    </source>
</evidence>
<comment type="caution">
    <text evidence="9">The sequence shown here is derived from an EMBL/GenBank/DDBJ whole genome shotgun (WGS) entry which is preliminary data.</text>
</comment>
<evidence type="ECO:0000313" key="11">
    <source>
        <dbReference type="EMBL" id="CAF4133523.1"/>
    </source>
</evidence>
<dbReference type="Proteomes" id="UP000663833">
    <property type="component" value="Unassembled WGS sequence"/>
</dbReference>
<dbReference type="Gene3D" id="3.90.190.10">
    <property type="entry name" value="Protein tyrosine phosphatase superfamily"/>
    <property type="match status" value="1"/>
</dbReference>
<dbReference type="PROSITE" id="PS50001">
    <property type="entry name" value="SH2"/>
    <property type="match status" value="2"/>
</dbReference>
<dbReference type="EMBL" id="CAJOBO010000381">
    <property type="protein sequence ID" value="CAF4207354.1"/>
    <property type="molecule type" value="Genomic_DNA"/>
</dbReference>
<dbReference type="InterPro" id="IPR000242">
    <property type="entry name" value="PTP_cat"/>
</dbReference>
<dbReference type="GO" id="GO:0000278">
    <property type="term" value="P:mitotic cell cycle"/>
    <property type="evidence" value="ECO:0007669"/>
    <property type="project" value="TreeGrafter"/>
</dbReference>
<dbReference type="CDD" id="cd00173">
    <property type="entry name" value="SH2"/>
    <property type="match status" value="1"/>
</dbReference>
<dbReference type="Gene3D" id="3.30.505.10">
    <property type="entry name" value="SH2 domain"/>
    <property type="match status" value="2"/>
</dbReference>
<dbReference type="InterPro" id="IPR029021">
    <property type="entry name" value="Prot-tyrosine_phosphatase-like"/>
</dbReference>
<dbReference type="EMBL" id="CAJOBP010000163">
    <property type="protein sequence ID" value="CAF4133523.1"/>
    <property type="molecule type" value="Genomic_DNA"/>
</dbReference>
<dbReference type="GO" id="GO:0030154">
    <property type="term" value="P:cell differentiation"/>
    <property type="evidence" value="ECO:0007669"/>
    <property type="project" value="TreeGrafter"/>
</dbReference>
<dbReference type="SMART" id="SM00252">
    <property type="entry name" value="SH2"/>
    <property type="match status" value="2"/>
</dbReference>